<name>A0A3P7LE71_DIBLA</name>
<accession>A0A3P7LE71</accession>
<dbReference type="AlphaFoldDB" id="A0A3P7LE71"/>
<dbReference type="EMBL" id="UYRU01061785">
    <property type="protein sequence ID" value="VDN15215.1"/>
    <property type="molecule type" value="Genomic_DNA"/>
</dbReference>
<gene>
    <name evidence="1" type="ORF">DILT_LOCUS11046</name>
</gene>
<dbReference type="Proteomes" id="UP000281553">
    <property type="component" value="Unassembled WGS sequence"/>
</dbReference>
<organism evidence="1 2">
    <name type="scientific">Dibothriocephalus latus</name>
    <name type="common">Fish tapeworm</name>
    <name type="synonym">Diphyllobothrium latum</name>
    <dbReference type="NCBI Taxonomy" id="60516"/>
    <lineage>
        <taxon>Eukaryota</taxon>
        <taxon>Metazoa</taxon>
        <taxon>Spiralia</taxon>
        <taxon>Lophotrochozoa</taxon>
        <taxon>Platyhelminthes</taxon>
        <taxon>Cestoda</taxon>
        <taxon>Eucestoda</taxon>
        <taxon>Diphyllobothriidea</taxon>
        <taxon>Diphyllobothriidae</taxon>
        <taxon>Dibothriocephalus</taxon>
    </lineage>
</organism>
<protein>
    <submittedName>
        <fullName evidence="1">Uncharacterized protein</fullName>
    </submittedName>
</protein>
<sequence>MSQWAAIQGGIDCAVASVLCYLQGVPSAGVSSSAGIGKAASVGLQLDANQFPHPPVQYPQSA</sequence>
<reference evidence="1 2" key="1">
    <citation type="submission" date="2018-11" db="EMBL/GenBank/DDBJ databases">
        <authorList>
            <consortium name="Pathogen Informatics"/>
        </authorList>
    </citation>
    <scope>NUCLEOTIDE SEQUENCE [LARGE SCALE GENOMIC DNA]</scope>
</reference>
<keyword evidence="2" id="KW-1185">Reference proteome</keyword>
<evidence type="ECO:0000313" key="1">
    <source>
        <dbReference type="EMBL" id="VDN15215.1"/>
    </source>
</evidence>
<evidence type="ECO:0000313" key="2">
    <source>
        <dbReference type="Proteomes" id="UP000281553"/>
    </source>
</evidence>
<proteinExistence type="predicted"/>